<evidence type="ECO:0000256" key="1">
    <source>
        <dbReference type="ARBA" id="ARBA00007635"/>
    </source>
</evidence>
<feature type="transmembrane region" description="Helical" evidence="3">
    <location>
        <begin position="500"/>
        <end position="517"/>
    </location>
</feature>
<gene>
    <name evidence="5" type="ORF">CEUSTIGMA_g10377.t1</name>
</gene>
<name>A0A250XJH0_9CHLO</name>
<keyword evidence="3" id="KW-0472">Membrane</keyword>
<comment type="similarity">
    <text evidence="1">Belongs to the drug/metabolite transporter (DMT) superfamily. Plant drug/metabolite exporter (P-DME) (TC 2.A.7.4) family.</text>
</comment>
<dbReference type="GO" id="GO:0016020">
    <property type="term" value="C:membrane"/>
    <property type="evidence" value="ECO:0007669"/>
    <property type="project" value="InterPro"/>
</dbReference>
<reference evidence="5 6" key="1">
    <citation type="submission" date="2017-08" db="EMBL/GenBank/DDBJ databases">
        <title>Acidophilic green algal genome provides insights into adaptation to an acidic environment.</title>
        <authorList>
            <person name="Hirooka S."/>
            <person name="Hirose Y."/>
            <person name="Kanesaki Y."/>
            <person name="Higuchi S."/>
            <person name="Fujiwara T."/>
            <person name="Onuma R."/>
            <person name="Era A."/>
            <person name="Ohbayashi R."/>
            <person name="Uzuka A."/>
            <person name="Nozaki H."/>
            <person name="Yoshikawa H."/>
            <person name="Miyagishima S.Y."/>
        </authorList>
    </citation>
    <scope>NUCLEOTIDE SEQUENCE [LARGE SCALE GENOMIC DNA]</scope>
    <source>
        <strain evidence="5 6">NIES-2499</strain>
    </source>
</reference>
<feature type="transmembrane region" description="Helical" evidence="3">
    <location>
        <begin position="103"/>
        <end position="122"/>
    </location>
</feature>
<feature type="transmembrane region" description="Helical" evidence="3">
    <location>
        <begin position="31"/>
        <end position="52"/>
    </location>
</feature>
<evidence type="ECO:0000313" key="5">
    <source>
        <dbReference type="EMBL" id="GAX82950.1"/>
    </source>
</evidence>
<dbReference type="SUPFAM" id="SSF103481">
    <property type="entry name" value="Multidrug resistance efflux transporter EmrE"/>
    <property type="match status" value="1"/>
</dbReference>
<feature type="region of interest" description="Disordered" evidence="2">
    <location>
        <begin position="228"/>
        <end position="259"/>
    </location>
</feature>
<organism evidence="5 6">
    <name type="scientific">Chlamydomonas eustigma</name>
    <dbReference type="NCBI Taxonomy" id="1157962"/>
    <lineage>
        <taxon>Eukaryota</taxon>
        <taxon>Viridiplantae</taxon>
        <taxon>Chlorophyta</taxon>
        <taxon>core chlorophytes</taxon>
        <taxon>Chlorophyceae</taxon>
        <taxon>CS clade</taxon>
        <taxon>Chlamydomonadales</taxon>
        <taxon>Chlamydomonadaceae</taxon>
        <taxon>Chlamydomonas</taxon>
    </lineage>
</organism>
<proteinExistence type="inferred from homology"/>
<dbReference type="EMBL" id="BEGY01000089">
    <property type="protein sequence ID" value="GAX82950.1"/>
    <property type="molecule type" value="Genomic_DNA"/>
</dbReference>
<evidence type="ECO:0000256" key="2">
    <source>
        <dbReference type="SAM" id="MobiDB-lite"/>
    </source>
</evidence>
<feature type="transmembrane region" description="Helical" evidence="3">
    <location>
        <begin position="446"/>
        <end position="464"/>
    </location>
</feature>
<feature type="region of interest" description="Disordered" evidence="2">
    <location>
        <begin position="151"/>
        <end position="176"/>
    </location>
</feature>
<feature type="transmembrane region" description="Helical" evidence="3">
    <location>
        <begin position="73"/>
        <end position="91"/>
    </location>
</feature>
<evidence type="ECO:0000256" key="3">
    <source>
        <dbReference type="SAM" id="Phobius"/>
    </source>
</evidence>
<evidence type="ECO:0000313" key="6">
    <source>
        <dbReference type="Proteomes" id="UP000232323"/>
    </source>
</evidence>
<comment type="caution">
    <text evidence="5">The sequence shown here is derived from an EMBL/GenBank/DDBJ whole genome shotgun (WGS) entry which is preliminary data.</text>
</comment>
<dbReference type="Proteomes" id="UP000232323">
    <property type="component" value="Unassembled WGS sequence"/>
</dbReference>
<accession>A0A250XJH0</accession>
<dbReference type="InterPro" id="IPR000620">
    <property type="entry name" value="EamA_dom"/>
</dbReference>
<feature type="domain" description="EamA" evidence="4">
    <location>
        <begin position="4"/>
        <end position="145"/>
    </location>
</feature>
<dbReference type="OrthoDB" id="153646at2759"/>
<dbReference type="Pfam" id="PF00892">
    <property type="entry name" value="EamA"/>
    <property type="match status" value="1"/>
</dbReference>
<protein>
    <recommendedName>
        <fullName evidence="4">EamA domain-containing protein</fullName>
    </recommendedName>
</protein>
<feature type="compositionally biased region" description="Basic and acidic residues" evidence="2">
    <location>
        <begin position="158"/>
        <end position="169"/>
    </location>
</feature>
<sequence>MIWTGIAFALSAAVANSCIDSVRKYTSTYLQSISLVALPALIEAFLACILIYSFGGLNTLTQDLASLHSPWQFIALTLVSSSVQLYSKFLYQRALSLAPLSLTVPYLSCTPAILIAIAYIFLGEQPSGTGLVGVVIITLGGYLLSVQTTISPHSSSSEPRDEEHGDNNLKKTQKSTPWPFNRLIHHNTTSGSATDMNADNTATSLLCVNSVKAAALIKPFPRNISSNSLPHDFDASQTPNPDPCTSISTARKGKGGGGNLSARDTMLRNGSGLDWVPVQAGKIRQQQQQHQQVGQMPPVPLTMHSQMRSSFGGVPSVSSSLVTTAAAAAAAVDKQLTSASISDVKSNSSMFVGGTSVGGVTSLQSSSLCLAWYQPIRMLAQQPGSLMMVGVAALWSITASLDKMGVLMSPSIWIYIAFQRICIATLSCCMLLSTSPASFSYLKSQPSSLLLISTLELLSMILFLEAIKHIFVSYVVAIKRCNILFSVLVGGYFFKENIRSRLPFVFLMMGGMSLIVLEPNSATIHDSHATHA</sequence>
<feature type="compositionally biased region" description="Polar residues" evidence="2">
    <location>
        <begin position="228"/>
        <end position="249"/>
    </location>
</feature>
<evidence type="ECO:0000259" key="4">
    <source>
        <dbReference type="Pfam" id="PF00892"/>
    </source>
</evidence>
<dbReference type="Gene3D" id="1.10.3730.20">
    <property type="match status" value="1"/>
</dbReference>
<keyword evidence="6" id="KW-1185">Reference proteome</keyword>
<dbReference type="AlphaFoldDB" id="A0A250XJH0"/>
<keyword evidence="3" id="KW-1133">Transmembrane helix</keyword>
<dbReference type="InterPro" id="IPR037185">
    <property type="entry name" value="EmrE-like"/>
</dbReference>
<feature type="transmembrane region" description="Helical" evidence="3">
    <location>
        <begin position="413"/>
        <end position="434"/>
    </location>
</feature>
<keyword evidence="3" id="KW-0812">Transmembrane</keyword>
<feature type="transmembrane region" description="Helical" evidence="3">
    <location>
        <begin position="129"/>
        <end position="150"/>
    </location>
</feature>